<dbReference type="InterPro" id="IPR050553">
    <property type="entry name" value="Thioredoxin_ResA/DsbE_sf"/>
</dbReference>
<dbReference type="InterPro" id="IPR013740">
    <property type="entry name" value="Redoxin"/>
</dbReference>
<keyword evidence="7" id="KW-0413">Isomerase</keyword>
<evidence type="ECO:0000256" key="2">
    <source>
        <dbReference type="ARBA" id="ARBA00022748"/>
    </source>
</evidence>
<dbReference type="PANTHER" id="PTHR42852:SF6">
    <property type="entry name" value="THIOL:DISULFIDE INTERCHANGE PROTEIN DSBE"/>
    <property type="match status" value="1"/>
</dbReference>
<keyword evidence="8" id="KW-1185">Reference proteome</keyword>
<dbReference type="InterPro" id="IPR017937">
    <property type="entry name" value="Thioredoxin_CS"/>
</dbReference>
<sequence length="380" mass="43368">MKFKKFSHMRTICVLLSFYMPVLVYAQEPNFTLTGKFKNWPNGRVLRISYMDENTVKVDSVVVKGGRFQYKNRITAPTEVTLSYDPPAGGGKKDNCKVFIKEGTVSLLHTDSLRLAKVSGPLVTMEYEVLKENIDPLREKLIALMLAVRDIRQKGGSQVDYQEMDKEYKHTNAEIISRLKKFILDHPRSFISLLTIQQLDGSKYANPEIFTLFQGLDKKLRESKEGLIIAEKYRIGMKIAPGKELENFSSLDTNRLPLSLAEVKAKGKVTLVDFWASWCGPCRAENPHLRKVYADFHDKGFNILAVSLDRNELAWKKAINQDQLPWYHISSLQYWDEPIVKQFGITGVPDSFLLDAEGRIIGRGLRGDKLYEAVKKALND</sequence>
<dbReference type="PROSITE" id="PS00194">
    <property type="entry name" value="THIOREDOXIN_1"/>
    <property type="match status" value="1"/>
</dbReference>
<dbReference type="AlphaFoldDB" id="A0A1T5AUK8"/>
<dbReference type="InterPro" id="IPR025380">
    <property type="entry name" value="DUF4369"/>
</dbReference>
<dbReference type="PROSITE" id="PS51352">
    <property type="entry name" value="THIOREDOXIN_2"/>
    <property type="match status" value="1"/>
</dbReference>
<evidence type="ECO:0000256" key="3">
    <source>
        <dbReference type="ARBA" id="ARBA00023157"/>
    </source>
</evidence>
<accession>A0A1T5AUK8</accession>
<protein>
    <submittedName>
        <fullName evidence="7">Thiol-disulfide isomerase or thioredoxin</fullName>
    </submittedName>
</protein>
<evidence type="ECO:0000256" key="4">
    <source>
        <dbReference type="ARBA" id="ARBA00023284"/>
    </source>
</evidence>
<reference evidence="8" key="1">
    <citation type="submission" date="2017-02" db="EMBL/GenBank/DDBJ databases">
        <authorList>
            <person name="Varghese N."/>
            <person name="Submissions S."/>
        </authorList>
    </citation>
    <scope>NUCLEOTIDE SEQUENCE [LARGE SCALE GENOMIC DNA]</scope>
    <source>
        <strain evidence="8">DSM 24091</strain>
    </source>
</reference>
<dbReference type="GO" id="GO:0017004">
    <property type="term" value="P:cytochrome complex assembly"/>
    <property type="evidence" value="ECO:0007669"/>
    <property type="project" value="UniProtKB-KW"/>
</dbReference>
<dbReference type="InterPro" id="IPR036249">
    <property type="entry name" value="Thioredoxin-like_sf"/>
</dbReference>
<dbReference type="GO" id="GO:0016853">
    <property type="term" value="F:isomerase activity"/>
    <property type="evidence" value="ECO:0007669"/>
    <property type="project" value="UniProtKB-KW"/>
</dbReference>
<dbReference type="Proteomes" id="UP000190150">
    <property type="component" value="Unassembled WGS sequence"/>
</dbReference>
<feature type="chain" id="PRO_5012142933" evidence="5">
    <location>
        <begin position="27"/>
        <end position="380"/>
    </location>
</feature>
<evidence type="ECO:0000313" key="8">
    <source>
        <dbReference type="Proteomes" id="UP000190150"/>
    </source>
</evidence>
<keyword evidence="3" id="KW-1015">Disulfide bond</keyword>
<dbReference type="STRING" id="1513896.SAMN05660841_00196"/>
<evidence type="ECO:0000259" key="6">
    <source>
        <dbReference type="PROSITE" id="PS51352"/>
    </source>
</evidence>
<dbReference type="SUPFAM" id="SSF52833">
    <property type="entry name" value="Thioredoxin-like"/>
    <property type="match status" value="1"/>
</dbReference>
<dbReference type="OrthoDB" id="750178at2"/>
<dbReference type="EMBL" id="FUZF01000001">
    <property type="protein sequence ID" value="SKB38741.1"/>
    <property type="molecule type" value="Genomic_DNA"/>
</dbReference>
<proteinExistence type="predicted"/>
<keyword evidence="4" id="KW-0676">Redox-active center</keyword>
<gene>
    <name evidence="7" type="ORF">SAMN05660841_00196</name>
</gene>
<organism evidence="7 8">
    <name type="scientific">Sphingobacterium nematocida</name>
    <dbReference type="NCBI Taxonomy" id="1513896"/>
    <lineage>
        <taxon>Bacteria</taxon>
        <taxon>Pseudomonadati</taxon>
        <taxon>Bacteroidota</taxon>
        <taxon>Sphingobacteriia</taxon>
        <taxon>Sphingobacteriales</taxon>
        <taxon>Sphingobacteriaceae</taxon>
        <taxon>Sphingobacterium</taxon>
    </lineage>
</organism>
<dbReference type="CDD" id="cd02966">
    <property type="entry name" value="TlpA_like_family"/>
    <property type="match status" value="1"/>
</dbReference>
<dbReference type="GO" id="GO:0030313">
    <property type="term" value="C:cell envelope"/>
    <property type="evidence" value="ECO:0007669"/>
    <property type="project" value="UniProtKB-SubCell"/>
</dbReference>
<evidence type="ECO:0000256" key="5">
    <source>
        <dbReference type="SAM" id="SignalP"/>
    </source>
</evidence>
<name>A0A1T5AUK8_9SPHI</name>
<evidence type="ECO:0000313" key="7">
    <source>
        <dbReference type="EMBL" id="SKB38741.1"/>
    </source>
</evidence>
<feature type="domain" description="Thioredoxin" evidence="6">
    <location>
        <begin position="239"/>
        <end position="380"/>
    </location>
</feature>
<dbReference type="Pfam" id="PF14289">
    <property type="entry name" value="DUF4369"/>
    <property type="match status" value="1"/>
</dbReference>
<dbReference type="InterPro" id="IPR013766">
    <property type="entry name" value="Thioredoxin_domain"/>
</dbReference>
<dbReference type="RefSeq" id="WP_079640553.1">
    <property type="nucleotide sequence ID" value="NZ_FUZF01000001.1"/>
</dbReference>
<feature type="signal peptide" evidence="5">
    <location>
        <begin position="1"/>
        <end position="26"/>
    </location>
</feature>
<evidence type="ECO:0000256" key="1">
    <source>
        <dbReference type="ARBA" id="ARBA00004196"/>
    </source>
</evidence>
<dbReference type="PANTHER" id="PTHR42852">
    <property type="entry name" value="THIOL:DISULFIDE INTERCHANGE PROTEIN DSBE"/>
    <property type="match status" value="1"/>
</dbReference>
<keyword evidence="2" id="KW-0201">Cytochrome c-type biogenesis</keyword>
<dbReference type="Pfam" id="PF08534">
    <property type="entry name" value="Redoxin"/>
    <property type="match status" value="1"/>
</dbReference>
<keyword evidence="5" id="KW-0732">Signal</keyword>
<dbReference type="Gene3D" id="3.40.30.10">
    <property type="entry name" value="Glutaredoxin"/>
    <property type="match status" value="1"/>
</dbReference>
<comment type="subcellular location">
    <subcellularLocation>
        <location evidence="1">Cell envelope</location>
    </subcellularLocation>
</comment>